<dbReference type="CDD" id="cd16935">
    <property type="entry name" value="HATPase_AgrC-ComD-like"/>
    <property type="match status" value="1"/>
</dbReference>
<dbReference type="InterPro" id="IPR032834">
    <property type="entry name" value="NatK-like_C"/>
</dbReference>
<name>A0A9D1X5G5_9FIRM</name>
<accession>A0A9D1X5G5</accession>
<evidence type="ECO:0000259" key="2">
    <source>
        <dbReference type="Pfam" id="PF14501"/>
    </source>
</evidence>
<evidence type="ECO:0000256" key="1">
    <source>
        <dbReference type="SAM" id="Phobius"/>
    </source>
</evidence>
<dbReference type="SUPFAM" id="SSF55874">
    <property type="entry name" value="ATPase domain of HSP90 chaperone/DNA topoisomerase II/histidine kinase"/>
    <property type="match status" value="1"/>
</dbReference>
<dbReference type="Gene3D" id="3.30.565.10">
    <property type="entry name" value="Histidine kinase-like ATPase, C-terminal domain"/>
    <property type="match status" value="1"/>
</dbReference>
<keyword evidence="1" id="KW-0472">Membrane</keyword>
<evidence type="ECO:0000313" key="4">
    <source>
        <dbReference type="Proteomes" id="UP000886805"/>
    </source>
</evidence>
<dbReference type="Proteomes" id="UP000886805">
    <property type="component" value="Unassembled WGS sequence"/>
</dbReference>
<reference evidence="3" key="1">
    <citation type="journal article" date="2021" name="PeerJ">
        <title>Extensive microbial diversity within the chicken gut microbiome revealed by metagenomics and culture.</title>
        <authorList>
            <person name="Gilroy R."/>
            <person name="Ravi A."/>
            <person name="Getino M."/>
            <person name="Pursley I."/>
            <person name="Horton D.L."/>
            <person name="Alikhan N.F."/>
            <person name="Baker D."/>
            <person name="Gharbi K."/>
            <person name="Hall N."/>
            <person name="Watson M."/>
            <person name="Adriaenssens E.M."/>
            <person name="Foster-Nyarko E."/>
            <person name="Jarju S."/>
            <person name="Secka A."/>
            <person name="Antonio M."/>
            <person name="Oren A."/>
            <person name="Chaudhuri R.R."/>
            <person name="La Ragione R."/>
            <person name="Hildebrand F."/>
            <person name="Pallen M.J."/>
        </authorList>
    </citation>
    <scope>NUCLEOTIDE SEQUENCE</scope>
    <source>
        <strain evidence="3">ChiSxjej3B15-1167</strain>
    </source>
</reference>
<keyword evidence="1" id="KW-1133">Transmembrane helix</keyword>
<feature type="transmembrane region" description="Helical" evidence="1">
    <location>
        <begin position="135"/>
        <end position="157"/>
    </location>
</feature>
<feature type="domain" description="Sensor histidine kinase NatK-like C-terminal" evidence="2">
    <location>
        <begin position="411"/>
        <end position="512"/>
    </location>
</feature>
<dbReference type="GO" id="GO:0042802">
    <property type="term" value="F:identical protein binding"/>
    <property type="evidence" value="ECO:0007669"/>
    <property type="project" value="TreeGrafter"/>
</dbReference>
<dbReference type="AlphaFoldDB" id="A0A9D1X5G5"/>
<dbReference type="EMBL" id="DXEQ01000240">
    <property type="protein sequence ID" value="HIX72975.1"/>
    <property type="molecule type" value="Genomic_DNA"/>
</dbReference>
<comment type="caution">
    <text evidence="3">The sequence shown here is derived from an EMBL/GenBank/DDBJ whole genome shotgun (WGS) entry which is preliminary data.</text>
</comment>
<dbReference type="PANTHER" id="PTHR40448">
    <property type="entry name" value="TWO-COMPONENT SENSOR HISTIDINE KINASE"/>
    <property type="match status" value="1"/>
</dbReference>
<reference evidence="3" key="2">
    <citation type="submission" date="2021-04" db="EMBL/GenBank/DDBJ databases">
        <authorList>
            <person name="Gilroy R."/>
        </authorList>
    </citation>
    <scope>NUCLEOTIDE SEQUENCE</scope>
    <source>
        <strain evidence="3">ChiSxjej3B15-1167</strain>
    </source>
</reference>
<feature type="transmembrane region" description="Helical" evidence="1">
    <location>
        <begin position="268"/>
        <end position="290"/>
    </location>
</feature>
<proteinExistence type="predicted"/>
<protein>
    <submittedName>
        <fullName evidence="3">GHKL domain-containing protein</fullName>
    </submittedName>
</protein>
<feature type="transmembrane region" description="Helical" evidence="1">
    <location>
        <begin position="164"/>
        <end position="182"/>
    </location>
</feature>
<organism evidence="3 4">
    <name type="scientific">Candidatus Anaerobutyricum stercoripullorum</name>
    <dbReference type="NCBI Taxonomy" id="2838456"/>
    <lineage>
        <taxon>Bacteria</taxon>
        <taxon>Bacillati</taxon>
        <taxon>Bacillota</taxon>
        <taxon>Clostridia</taxon>
        <taxon>Lachnospirales</taxon>
        <taxon>Lachnospiraceae</taxon>
        <taxon>Anaerobutyricum</taxon>
    </lineage>
</organism>
<keyword evidence="1" id="KW-0812">Transmembrane</keyword>
<feature type="transmembrane region" description="Helical" evidence="1">
    <location>
        <begin position="194"/>
        <end position="217"/>
    </location>
</feature>
<sequence length="522" mass="58196">MEYITWDSSVRILSDGTEVPFETNTYSNTSDAKGSYRFSSHLPEGLPEGSLIFETSGCSVTLYLNGTEIYRSSAATSQDVALMSQATIPLPQGATGTITMDYTVLDSYGAMFPPLLRFMPTFFTDLQATALANRAALPAGAAALAFLLVTSLFLLGVMSQQPDLRLLPLLGAALGLTFYQMIQEQGFRFLPEAVWQFFSRPAISLGIIFLLLLYLFVNRSRHFFRHLGIVTAWSAAGLAVAYLVSLWQGSYLSSYINSEVSILINNGFYGGLTYWLILWLTIVCAAISVYGTMRAFTAQQSNLEMLSLRSQLITDSYHAIETKMKESAALRHEMKHHLTALDALCQKNDMDGLKELLQNMLEKDERQAQIHFTKNYTVNAILQDAALRAAQSDIHFDARAELPQELPVPEQDLCILLMNMLDNALEACAKVKDADRRSIKFHADVKNGFLSISCKNTFADKPRQDRRGRFLTSKSDDLAHGFGIPQMESVARRYHSVLDISYETDGFFSVQTTLQLPQENAC</sequence>
<dbReference type="InterPro" id="IPR036890">
    <property type="entry name" value="HATPase_C_sf"/>
</dbReference>
<evidence type="ECO:0000313" key="3">
    <source>
        <dbReference type="EMBL" id="HIX72975.1"/>
    </source>
</evidence>
<feature type="transmembrane region" description="Helical" evidence="1">
    <location>
        <begin position="229"/>
        <end position="248"/>
    </location>
</feature>
<dbReference type="PANTHER" id="PTHR40448:SF1">
    <property type="entry name" value="TWO-COMPONENT SENSOR HISTIDINE KINASE"/>
    <property type="match status" value="1"/>
</dbReference>
<dbReference type="Pfam" id="PF14501">
    <property type="entry name" value="HATPase_c_5"/>
    <property type="match status" value="1"/>
</dbReference>
<gene>
    <name evidence="3" type="ORF">H9849_08135</name>
</gene>